<dbReference type="Proteomes" id="UP000634011">
    <property type="component" value="Unassembled WGS sequence"/>
</dbReference>
<evidence type="ECO:0000313" key="4">
    <source>
        <dbReference type="Proteomes" id="UP000634011"/>
    </source>
</evidence>
<dbReference type="PANTHER" id="PTHR32305:SF15">
    <property type="entry name" value="PROTEIN RHSA-RELATED"/>
    <property type="match status" value="1"/>
</dbReference>
<feature type="domain" description="RHS protein conserved region" evidence="2">
    <location>
        <begin position="18"/>
        <end position="52"/>
    </location>
</feature>
<proteinExistence type="predicted"/>
<dbReference type="EMBL" id="JACOFV010000006">
    <property type="protein sequence ID" value="MBC3862030.1"/>
    <property type="molecule type" value="Genomic_DNA"/>
</dbReference>
<dbReference type="InterPro" id="IPR022385">
    <property type="entry name" value="Rhs_assc_core"/>
</dbReference>
<sequence length="272" mass="29638">MTGILFIKTKNSSGQDTIAYYHNDHLQTPMQATDKAGNIVWSASYTPFGRATVTTPAVTTDKATITSKLRFPGQYEDQETGLHYNYNRYYDPQTGRYVTSDPIGLNGGINTYAYVGGNPVSGTDPSELEMCLYRNENGSCAGWADMPAIPQPVVNAAAGFGDGVSLGMTSLIREIMGTNDAVDFSSREYWGGVGAGIVVNAIGIKSGGEIGIDKNIIIAPWGNRTGNKYGEWPHYHRRGSPDGNGKTPQVQGIGRHRPWEKKSPDKNWCDRF</sequence>
<organism evidence="3 4">
    <name type="scientific">Undibacterium jejuense</name>
    <dbReference type="NCBI Taxonomy" id="1344949"/>
    <lineage>
        <taxon>Bacteria</taxon>
        <taxon>Pseudomonadati</taxon>
        <taxon>Pseudomonadota</taxon>
        <taxon>Betaproteobacteria</taxon>
        <taxon>Burkholderiales</taxon>
        <taxon>Oxalobacteraceae</taxon>
        <taxon>Undibacterium</taxon>
    </lineage>
</organism>
<dbReference type="PRINTS" id="PR00394">
    <property type="entry name" value="RHSPROTEIN"/>
</dbReference>
<dbReference type="AlphaFoldDB" id="A0A923HFE2"/>
<evidence type="ECO:0000256" key="1">
    <source>
        <dbReference type="SAM" id="MobiDB-lite"/>
    </source>
</evidence>
<comment type="caution">
    <text evidence="3">The sequence shown here is derived from an EMBL/GenBank/DDBJ whole genome shotgun (WGS) entry which is preliminary data.</text>
</comment>
<evidence type="ECO:0000259" key="2">
    <source>
        <dbReference type="Pfam" id="PF03527"/>
    </source>
</evidence>
<accession>A0A923HFE2</accession>
<dbReference type="PANTHER" id="PTHR32305">
    <property type="match status" value="1"/>
</dbReference>
<protein>
    <submittedName>
        <fullName evidence="3">RHS domain-containing protein</fullName>
    </submittedName>
</protein>
<feature type="compositionally biased region" description="Basic and acidic residues" evidence="1">
    <location>
        <begin position="260"/>
        <end position="272"/>
    </location>
</feature>
<evidence type="ECO:0000313" key="3">
    <source>
        <dbReference type="EMBL" id="MBC3862030.1"/>
    </source>
</evidence>
<dbReference type="NCBIfam" id="TIGR03696">
    <property type="entry name" value="Rhs_assc_core"/>
    <property type="match status" value="1"/>
</dbReference>
<dbReference type="InterPro" id="IPR050708">
    <property type="entry name" value="T6SS_VgrG/RHS"/>
</dbReference>
<reference evidence="3" key="1">
    <citation type="submission" date="2020-08" db="EMBL/GenBank/DDBJ databases">
        <title>Novel species isolated from subtropical streams in China.</title>
        <authorList>
            <person name="Lu H."/>
        </authorList>
    </citation>
    <scope>NUCLEOTIDE SEQUENCE</scope>
    <source>
        <strain evidence="3">KACC 12607</strain>
    </source>
</reference>
<name>A0A923HFE2_9BURK</name>
<keyword evidence="4" id="KW-1185">Reference proteome</keyword>
<dbReference type="RefSeq" id="WP_186912087.1">
    <property type="nucleotide sequence ID" value="NZ_JACOFV010000006.1"/>
</dbReference>
<feature type="region of interest" description="Disordered" evidence="1">
    <location>
        <begin position="235"/>
        <end position="272"/>
    </location>
</feature>
<dbReference type="Gene3D" id="2.180.10.10">
    <property type="entry name" value="RHS repeat-associated core"/>
    <property type="match status" value="1"/>
</dbReference>
<gene>
    <name evidence="3" type="ORF">H8K32_07980</name>
</gene>
<dbReference type="Pfam" id="PF03527">
    <property type="entry name" value="RHS"/>
    <property type="match status" value="1"/>
</dbReference>
<dbReference type="InterPro" id="IPR001826">
    <property type="entry name" value="RHS"/>
</dbReference>